<evidence type="ECO:0000313" key="2">
    <source>
        <dbReference type="Proteomes" id="UP000315289"/>
    </source>
</evidence>
<dbReference type="Proteomes" id="UP000315289">
    <property type="component" value="Unassembled WGS sequence"/>
</dbReference>
<accession>A0A557SZH9</accession>
<dbReference type="AlphaFoldDB" id="A0A557SZH9"/>
<organism evidence="1 2">
    <name type="scientific">Candidatus Nitrosocosmicus arcticus</name>
    <dbReference type="NCBI Taxonomy" id="2035267"/>
    <lineage>
        <taxon>Archaea</taxon>
        <taxon>Nitrososphaerota</taxon>
        <taxon>Nitrososphaeria</taxon>
        <taxon>Nitrososphaerales</taxon>
        <taxon>Nitrososphaeraceae</taxon>
        <taxon>Candidatus Nitrosocosmicus</taxon>
    </lineage>
</organism>
<reference evidence="1 2" key="1">
    <citation type="journal article" date="2019" name="Front. Microbiol.">
        <title>Ammonia Oxidation by the Arctic Terrestrial Thaumarchaeote Candidatus Nitrosocosmicus arcticus Is Stimulated by Increasing Temperatures.</title>
        <authorList>
            <person name="Alves R.J.E."/>
            <person name="Kerou M."/>
            <person name="Zappe A."/>
            <person name="Bittner R."/>
            <person name="Abby S.S."/>
            <person name="Schmidt H.A."/>
            <person name="Pfeifer K."/>
            <person name="Schleper C."/>
        </authorList>
    </citation>
    <scope>NUCLEOTIDE SEQUENCE [LARGE SCALE GENOMIC DNA]</scope>
    <source>
        <strain evidence="1 2">Kfb</strain>
    </source>
</reference>
<name>A0A557SZH9_9ARCH</name>
<sequence length="104" mass="11815">MLKIYTLIAILGIIGTMGVTNTMVTYASNEDDDDENDNDPLNEACYRSGFNDAEQSHPYNQTAYSQCGVNDRAYYEGFISDVTWDRVWIIPHVSRSPNILLETR</sequence>
<proteinExistence type="predicted"/>
<dbReference type="OrthoDB" id="11790at2157"/>
<dbReference type="EMBL" id="VOAH01000001">
    <property type="protein sequence ID" value="TVP41995.1"/>
    <property type="molecule type" value="Genomic_DNA"/>
</dbReference>
<protein>
    <submittedName>
        <fullName evidence="1">Uncharacterized protein</fullName>
    </submittedName>
</protein>
<gene>
    <name evidence="1" type="ORF">NARC_10401</name>
</gene>
<evidence type="ECO:0000313" key="1">
    <source>
        <dbReference type="EMBL" id="TVP41995.1"/>
    </source>
</evidence>
<comment type="caution">
    <text evidence="1">The sequence shown here is derived from an EMBL/GenBank/DDBJ whole genome shotgun (WGS) entry which is preliminary data.</text>
</comment>
<keyword evidence="2" id="KW-1185">Reference proteome</keyword>
<dbReference type="RefSeq" id="WP_144728532.1">
    <property type="nucleotide sequence ID" value="NZ_ML675578.1"/>
</dbReference>